<evidence type="ECO:0000313" key="5">
    <source>
        <dbReference type="Proteomes" id="UP000214600"/>
    </source>
</evidence>
<reference evidence="5" key="1">
    <citation type="submission" date="2017-06" db="EMBL/GenBank/DDBJ databases">
        <authorList>
            <person name="LiPuma J."/>
            <person name="Spilker T."/>
        </authorList>
    </citation>
    <scope>NUCLEOTIDE SEQUENCE [LARGE SCALE GENOMIC DNA]</scope>
    <source>
        <strain evidence="5">AU17325</strain>
    </source>
</reference>
<dbReference type="GO" id="GO:0008641">
    <property type="term" value="F:ubiquitin-like modifier activating enzyme activity"/>
    <property type="evidence" value="ECO:0007669"/>
    <property type="project" value="InterPro"/>
</dbReference>
<organism evidence="4 5">
    <name type="scientific">Burkholderia aenigmatica</name>
    <dbReference type="NCBI Taxonomy" id="2015348"/>
    <lineage>
        <taxon>Bacteria</taxon>
        <taxon>Pseudomonadati</taxon>
        <taxon>Pseudomonadota</taxon>
        <taxon>Betaproteobacteria</taxon>
        <taxon>Burkholderiales</taxon>
        <taxon>Burkholderiaceae</taxon>
        <taxon>Burkholderia</taxon>
        <taxon>Burkholderia cepacia complex</taxon>
    </lineage>
</organism>
<dbReference type="RefSeq" id="WP_089451767.1">
    <property type="nucleotide sequence ID" value="NZ_NKFA01000007.1"/>
</dbReference>
<feature type="compositionally biased region" description="Basic and acidic residues" evidence="1">
    <location>
        <begin position="472"/>
        <end position="483"/>
    </location>
</feature>
<dbReference type="InterPro" id="IPR000594">
    <property type="entry name" value="ThiF_NAD_FAD-bd"/>
</dbReference>
<gene>
    <name evidence="4" type="ORF">CFB84_20230</name>
</gene>
<dbReference type="Pfam" id="PF00899">
    <property type="entry name" value="ThiF"/>
    <property type="match status" value="1"/>
</dbReference>
<name>A0A228IN95_9BURK</name>
<evidence type="ECO:0000313" key="4">
    <source>
        <dbReference type="EMBL" id="OXI43864.1"/>
    </source>
</evidence>
<dbReference type="SUPFAM" id="SSF69572">
    <property type="entry name" value="Activating enzymes of the ubiquitin-like proteins"/>
    <property type="match status" value="1"/>
</dbReference>
<sequence length="580" mass="62633">MMWWFLTDSARFVSEQAAIDQLVAEGIGVENARWGVSGPSLALKVDADLRIADKVRTVTMIYPLIFPNAPPVVRPIGEAADWGAHQYVVSGDLCLEYRADNWHPDLTGAVMLRSALKLMAADLGITHTSGWALPSAHQVTDGQQIRGNWCRMNLTAAGQAKLSNVTGAQPIKLHRCWGPKSVMLTLTNVIEHDNTQWVDPTVPTALVEDARLDGLAVAIAADDARLKAIDSFLKGGASSNVFWSMFVTEPIADDEDRCLMLVTPTGVRAFYVRPDDRRPYEFALVLPGSGNRLPTRNASLADKTFAILGCGSLGSKVATTLARSGARKFILIDADILKLENLVRNDLDASQAGESKAYVVAQRLKRVAAGVDAKVHNFLLGGQEPGSKDDAIVREIANADVIVDATGNHDVFNYAAAAATLNQKTMCWARVFAGGYGGLIARARPGLDPNPFDARAMIDQWCARPDFPEPPQPEKDYASRTEDGPPMVADDADVSAIAAHFARLLIDAAIAGDSSEFECSAYMIGLRKEWIFEGPFDTWPINLGSGPWTHTAEVDPEVRAEGNRALLEIFSAAAAGLAND</sequence>
<reference evidence="4 5" key="2">
    <citation type="submission" date="2017-08" db="EMBL/GenBank/DDBJ databases">
        <title>WGS of novel Burkholderia cepaca complex species.</title>
        <authorList>
            <person name="Lipuma J."/>
            <person name="Spilker T."/>
        </authorList>
    </citation>
    <scope>NUCLEOTIDE SEQUENCE [LARGE SCALE GENOMIC DNA]</scope>
    <source>
        <strain evidence="4 5">AU17325</strain>
    </source>
</reference>
<dbReference type="Proteomes" id="UP000214600">
    <property type="component" value="Unassembled WGS sequence"/>
</dbReference>
<evidence type="ECO:0000259" key="2">
    <source>
        <dbReference type="Pfam" id="PF00899"/>
    </source>
</evidence>
<dbReference type="InterPro" id="IPR035985">
    <property type="entry name" value="Ubiquitin-activating_enz"/>
</dbReference>
<dbReference type="OrthoDB" id="891532at2"/>
<dbReference type="InterPro" id="IPR046910">
    <property type="entry name" value="E2-E1mid"/>
</dbReference>
<feature type="domain" description="E2-E1 middle" evidence="3">
    <location>
        <begin position="169"/>
        <end position="287"/>
    </location>
</feature>
<dbReference type="InterPro" id="IPR045886">
    <property type="entry name" value="ThiF/MoeB/HesA"/>
</dbReference>
<evidence type="ECO:0000259" key="3">
    <source>
        <dbReference type="Pfam" id="PF20273"/>
    </source>
</evidence>
<dbReference type="EMBL" id="NKFA01000007">
    <property type="protein sequence ID" value="OXI43864.1"/>
    <property type="molecule type" value="Genomic_DNA"/>
</dbReference>
<feature type="domain" description="THIF-type NAD/FAD binding fold" evidence="2">
    <location>
        <begin position="300"/>
        <end position="435"/>
    </location>
</feature>
<evidence type="ECO:0000256" key="1">
    <source>
        <dbReference type="SAM" id="MobiDB-lite"/>
    </source>
</evidence>
<dbReference type="Gene3D" id="3.40.50.720">
    <property type="entry name" value="NAD(P)-binding Rossmann-like Domain"/>
    <property type="match status" value="1"/>
</dbReference>
<dbReference type="PANTHER" id="PTHR43267:SF1">
    <property type="entry name" value="TRNA THREONYLCARBAMOYLADENOSINE DEHYDRATASE"/>
    <property type="match status" value="1"/>
</dbReference>
<feature type="region of interest" description="Disordered" evidence="1">
    <location>
        <begin position="464"/>
        <end position="483"/>
    </location>
</feature>
<protein>
    <submittedName>
        <fullName evidence="4">Uncharacterized protein</fullName>
    </submittedName>
</protein>
<dbReference type="Pfam" id="PF20273">
    <property type="entry name" value="E2-E1mid"/>
    <property type="match status" value="1"/>
</dbReference>
<comment type="caution">
    <text evidence="4">The sequence shown here is derived from an EMBL/GenBank/DDBJ whole genome shotgun (WGS) entry which is preliminary data.</text>
</comment>
<dbReference type="GO" id="GO:0061504">
    <property type="term" value="P:cyclic threonylcarbamoyladenosine biosynthetic process"/>
    <property type="evidence" value="ECO:0007669"/>
    <property type="project" value="TreeGrafter"/>
</dbReference>
<dbReference type="AlphaFoldDB" id="A0A228IN95"/>
<proteinExistence type="predicted"/>
<dbReference type="PANTHER" id="PTHR43267">
    <property type="entry name" value="TRNA THREONYLCARBAMOYLADENOSINE DEHYDRATASE"/>
    <property type="match status" value="1"/>
</dbReference>
<dbReference type="GO" id="GO:0061503">
    <property type="term" value="F:tRNA threonylcarbamoyladenosine dehydratase"/>
    <property type="evidence" value="ECO:0007669"/>
    <property type="project" value="TreeGrafter"/>
</dbReference>
<accession>A0A228IN95</accession>